<feature type="compositionally biased region" description="Pro residues" evidence="1">
    <location>
        <begin position="42"/>
        <end position="54"/>
    </location>
</feature>
<evidence type="ECO:0000313" key="2">
    <source>
        <dbReference type="EMBL" id="KAK6519760.1"/>
    </source>
</evidence>
<feature type="region of interest" description="Disordered" evidence="1">
    <location>
        <begin position="1"/>
        <end position="55"/>
    </location>
</feature>
<dbReference type="Proteomes" id="UP001307849">
    <property type="component" value="Unassembled WGS sequence"/>
</dbReference>
<dbReference type="AlphaFoldDB" id="A0AAN8NKS1"/>
<reference evidence="2 3" key="1">
    <citation type="submission" date="2019-10" db="EMBL/GenBank/DDBJ databases">
        <authorList>
            <person name="Palmer J.M."/>
        </authorList>
    </citation>
    <scope>NUCLEOTIDE SEQUENCE [LARGE SCALE GENOMIC DNA]</scope>
    <source>
        <strain evidence="2 3">TWF506</strain>
    </source>
</reference>
<proteinExistence type="predicted"/>
<accession>A0AAN8NKS1</accession>
<comment type="caution">
    <text evidence="2">The sequence shown here is derived from an EMBL/GenBank/DDBJ whole genome shotgun (WGS) entry which is preliminary data.</text>
</comment>
<evidence type="ECO:0008006" key="4">
    <source>
        <dbReference type="Google" id="ProtNLM"/>
    </source>
</evidence>
<protein>
    <recommendedName>
        <fullName evidence="4">BTB domain-containing protein</fullName>
    </recommendedName>
</protein>
<dbReference type="EMBL" id="JAVHJM010000001">
    <property type="protein sequence ID" value="KAK6519760.1"/>
    <property type="molecule type" value="Genomic_DNA"/>
</dbReference>
<name>A0AAN8NKS1_9PEZI</name>
<evidence type="ECO:0000313" key="3">
    <source>
        <dbReference type="Proteomes" id="UP001307849"/>
    </source>
</evidence>
<feature type="compositionally biased region" description="Polar residues" evidence="1">
    <location>
        <begin position="1"/>
        <end position="10"/>
    </location>
</feature>
<organism evidence="2 3">
    <name type="scientific">Arthrobotrys conoides</name>
    <dbReference type="NCBI Taxonomy" id="74498"/>
    <lineage>
        <taxon>Eukaryota</taxon>
        <taxon>Fungi</taxon>
        <taxon>Dikarya</taxon>
        <taxon>Ascomycota</taxon>
        <taxon>Pezizomycotina</taxon>
        <taxon>Orbiliomycetes</taxon>
        <taxon>Orbiliales</taxon>
        <taxon>Orbiliaceae</taxon>
        <taxon>Arthrobotrys</taxon>
    </lineage>
</organism>
<sequence length="410" mass="46343">MVVTRSTSVRNQKEGQVGEGVPDVAENNNIAPLGHPQDNMLPPAPPAPPAPPQRRLPRDAYLQAANRLSWMGPVEVRRELPQTEVKHIAIMVADEANHDITIVVTYQNHRVRYLVSKNVLSLSSTVIDQMLQTEVKLEDIAGVDMGQLQQGSEWTMHLDGNPKAMQAVLMMLHLKGFEDLFNISFELFIEIAILCAKYGWQDALRPWIRSWLDRFVRNVLKPGYENWLYAARVFKCDKRVDELVSALAYEVSAPSDCGTLIFRREKRISKTLWPASVTDQIMRLRNAEVMRLTTALRSLVNTLKNDPAECRRLCASENCINHALGSLLRSIQQNHLSVLLDDYNDWSGSVIVLRNNLAAIQYDTLDKLTSGHTCALNLLKQRFMLLVMAGVEKEDDVNPPLGLPQFPLFE</sequence>
<gene>
    <name evidence="2" type="ORF">TWF506_000058</name>
</gene>
<keyword evidence="3" id="KW-1185">Reference proteome</keyword>
<evidence type="ECO:0000256" key="1">
    <source>
        <dbReference type="SAM" id="MobiDB-lite"/>
    </source>
</evidence>